<evidence type="ECO:0000256" key="7">
    <source>
        <dbReference type="ARBA" id="ARBA00023065"/>
    </source>
</evidence>
<feature type="transmembrane region" description="Helical" evidence="9">
    <location>
        <begin position="931"/>
        <end position="949"/>
    </location>
</feature>
<feature type="domain" description="Bicarbonate transporter-like transmembrane" evidence="11">
    <location>
        <begin position="426"/>
        <end position="990"/>
    </location>
</feature>
<feature type="transmembrane region" description="Helical" evidence="9">
    <location>
        <begin position="887"/>
        <end position="911"/>
    </location>
</feature>
<feature type="transmembrane region" description="Helical" evidence="9">
    <location>
        <begin position="483"/>
        <end position="503"/>
    </location>
</feature>
<feature type="transmembrane region" description="Helical" evidence="9">
    <location>
        <begin position="673"/>
        <end position="694"/>
    </location>
</feature>
<dbReference type="Proteomes" id="UP001165740">
    <property type="component" value="Chromosome 1"/>
</dbReference>
<dbReference type="GO" id="GO:0008510">
    <property type="term" value="F:sodium:bicarbonate symporter activity"/>
    <property type="evidence" value="ECO:0007669"/>
    <property type="project" value="TreeGrafter"/>
</dbReference>
<keyword evidence="3 9" id="KW-0813">Transport</keyword>
<dbReference type="InterPro" id="IPR011531">
    <property type="entry name" value="HCO3_transpt-like_TM_dom"/>
</dbReference>
<evidence type="ECO:0000256" key="8">
    <source>
        <dbReference type="ARBA" id="ARBA00023136"/>
    </source>
</evidence>
<evidence type="ECO:0000256" key="5">
    <source>
        <dbReference type="ARBA" id="ARBA00022692"/>
    </source>
</evidence>
<dbReference type="Gene3D" id="3.40.930.10">
    <property type="entry name" value="Mannitol-specific EII, Chain A"/>
    <property type="match status" value="1"/>
</dbReference>
<dbReference type="InterPro" id="IPR013769">
    <property type="entry name" value="Band3_cytoplasmic_dom"/>
</dbReference>
<dbReference type="AlphaFoldDB" id="A0A9W2ZA98"/>
<evidence type="ECO:0000313" key="13">
    <source>
        <dbReference type="Proteomes" id="UP001165740"/>
    </source>
</evidence>
<keyword evidence="4" id="KW-1003">Cell membrane</keyword>
<name>A0A9W2ZA98_BIOGL</name>
<proteinExistence type="inferred from homology"/>
<evidence type="ECO:0000313" key="15">
    <source>
        <dbReference type="RefSeq" id="XP_055871882.1"/>
    </source>
</evidence>
<evidence type="ECO:0000256" key="10">
    <source>
        <dbReference type="SAM" id="MobiDB-lite"/>
    </source>
</evidence>
<reference evidence="14 15" key="1">
    <citation type="submission" date="2025-04" db="UniProtKB">
        <authorList>
            <consortium name="RefSeq"/>
        </authorList>
    </citation>
    <scope>IDENTIFICATION</scope>
</reference>
<dbReference type="GeneID" id="106052319"/>
<evidence type="ECO:0000256" key="1">
    <source>
        <dbReference type="ARBA" id="ARBA00004554"/>
    </source>
</evidence>
<dbReference type="GO" id="GO:0051453">
    <property type="term" value="P:regulation of intracellular pH"/>
    <property type="evidence" value="ECO:0007669"/>
    <property type="project" value="TreeGrafter"/>
</dbReference>
<dbReference type="Gene3D" id="1.10.287.570">
    <property type="entry name" value="Helical hairpin bin"/>
    <property type="match status" value="1"/>
</dbReference>
<dbReference type="PANTHER" id="PTHR11453:SF36">
    <property type="entry name" value="ANION EXCHANGE PROTEIN"/>
    <property type="match status" value="1"/>
</dbReference>
<evidence type="ECO:0000256" key="3">
    <source>
        <dbReference type="ARBA" id="ARBA00022448"/>
    </source>
</evidence>
<feature type="transmembrane region" description="Helical" evidence="9">
    <location>
        <begin position="861"/>
        <end position="880"/>
    </location>
</feature>
<feature type="transmembrane region" description="Helical" evidence="9">
    <location>
        <begin position="801"/>
        <end position="825"/>
    </location>
</feature>
<dbReference type="OrthoDB" id="1735926at2759"/>
<dbReference type="PRINTS" id="PR01231">
    <property type="entry name" value="HCO3TRNSPORT"/>
</dbReference>
<feature type="transmembrane region" description="Helical" evidence="9">
    <location>
        <begin position="761"/>
        <end position="780"/>
    </location>
</feature>
<dbReference type="GO" id="GO:0005452">
    <property type="term" value="F:solute:inorganic anion antiporter activity"/>
    <property type="evidence" value="ECO:0007669"/>
    <property type="project" value="InterPro"/>
</dbReference>
<feature type="region of interest" description="Disordered" evidence="10">
    <location>
        <begin position="194"/>
        <end position="225"/>
    </location>
</feature>
<keyword evidence="8 9" id="KW-0472">Membrane</keyword>
<dbReference type="GO" id="GO:0008509">
    <property type="term" value="F:monoatomic anion transmembrane transporter activity"/>
    <property type="evidence" value="ECO:0007669"/>
    <property type="project" value="InterPro"/>
</dbReference>
<evidence type="ECO:0000259" key="12">
    <source>
        <dbReference type="Pfam" id="PF07565"/>
    </source>
</evidence>
<keyword evidence="13" id="KW-1185">Reference proteome</keyword>
<dbReference type="SUPFAM" id="SSF55804">
    <property type="entry name" value="Phoshotransferase/anion transport protein"/>
    <property type="match status" value="1"/>
</dbReference>
<evidence type="ECO:0000256" key="6">
    <source>
        <dbReference type="ARBA" id="ARBA00022989"/>
    </source>
</evidence>
<evidence type="ECO:0000256" key="2">
    <source>
        <dbReference type="ARBA" id="ARBA00010993"/>
    </source>
</evidence>
<feature type="transmembrane region" description="Helical" evidence="9">
    <location>
        <begin position="706"/>
        <end position="729"/>
    </location>
</feature>
<dbReference type="GO" id="GO:0016323">
    <property type="term" value="C:basolateral plasma membrane"/>
    <property type="evidence" value="ECO:0007669"/>
    <property type="project" value="UniProtKB-SubCell"/>
</dbReference>
<feature type="transmembrane region" description="Helical" evidence="9">
    <location>
        <begin position="956"/>
        <end position="974"/>
    </location>
</feature>
<dbReference type="InterPro" id="IPR016152">
    <property type="entry name" value="PTrfase/Anion_transptr"/>
</dbReference>
<keyword evidence="6 9" id="KW-1133">Transmembrane helix</keyword>
<keyword evidence="7 9" id="KW-0406">Ion transport</keyword>
<evidence type="ECO:0000259" key="11">
    <source>
        <dbReference type="Pfam" id="PF00955"/>
    </source>
</evidence>
<dbReference type="RefSeq" id="XP_055871876.1">
    <property type="nucleotide sequence ID" value="XM_056015901.1"/>
</dbReference>
<dbReference type="Pfam" id="PF00955">
    <property type="entry name" value="HCO3_cotransp"/>
    <property type="match status" value="1"/>
</dbReference>
<dbReference type="PRINTS" id="PR01232">
    <property type="entry name" value="NAHCO3TRSPRT"/>
</dbReference>
<dbReference type="NCBIfam" id="TIGR00834">
    <property type="entry name" value="ae"/>
    <property type="match status" value="1"/>
</dbReference>
<accession>A0A9W2ZA98</accession>
<dbReference type="FunFam" id="1.10.287.570:FF:000001">
    <property type="entry name" value="Anion exchange protein"/>
    <property type="match status" value="1"/>
</dbReference>
<dbReference type="Pfam" id="PF07565">
    <property type="entry name" value="Band_3_cyto"/>
    <property type="match status" value="1"/>
</dbReference>
<dbReference type="OMA" id="KQSECTA"/>
<feature type="compositionally biased region" description="Low complexity" evidence="10">
    <location>
        <begin position="8"/>
        <end position="24"/>
    </location>
</feature>
<keyword evidence="5 9" id="KW-0812">Transmembrane</keyword>
<feature type="transmembrane region" description="Helical" evidence="9">
    <location>
        <begin position="455"/>
        <end position="476"/>
    </location>
</feature>
<dbReference type="PANTHER" id="PTHR11453">
    <property type="entry name" value="ANION EXCHANGE PROTEIN"/>
    <property type="match status" value="1"/>
</dbReference>
<evidence type="ECO:0000256" key="9">
    <source>
        <dbReference type="RuleBase" id="RU362035"/>
    </source>
</evidence>
<dbReference type="RefSeq" id="XP_055871882.1">
    <property type="nucleotide sequence ID" value="XM_056015907.1"/>
</dbReference>
<feature type="domain" description="Band 3 cytoplasmic" evidence="12">
    <location>
        <begin position="90"/>
        <end position="382"/>
    </location>
</feature>
<gene>
    <name evidence="14 15" type="primary">LOC106052319</name>
</gene>
<comment type="subcellular location">
    <subcellularLocation>
        <location evidence="1">Basolateral cell membrane</location>
        <topology evidence="1">Multi-pass membrane protein</topology>
    </subcellularLocation>
    <subcellularLocation>
        <location evidence="9">Membrane</location>
        <topology evidence="9">Multi-pass membrane protein</topology>
    </subcellularLocation>
</comment>
<sequence length="1061" mass="119239">MPFEEDNNPGAINSPPSSPNNDLPPLSPAMKKSASMYLNVRMPQKRLRPNVEGTTDVGEGSMSGDSLYDPTEKVQDLINKVKDPKYKTRQLFVEMDVLTQRGEDMEWREFARWVKYEEKVEEGGKRWSKPHVASLNMHYLMELRGQILDGVFLKDMECYSISQVVDHLLDAWIANNSLDPLLRRHIRALCLKSHRHRHERGRPEDKKKNMKRNNTSGDLVKNQLDVPGGMSTAPSAISLSSEAGIATDNSELSLNTMEEDSNKKTNERFLRKIPKGSEVANIMVGEVEDLKTTLCGLVRLNDGRIIGDISEVSLPTRFVFFLLGPKGSLLENEESARCLSTMLVDEVFREVAYKARELDDIIAGIDEFLEQVTVLPPGEWDPKIRIEPPDKVPDQNFRKIPSKAHLLGEDEHAEGHCDPDLVMTGRPFGGLINDIKRKLPWYLSDFTDAIHIQSLASFVYIFLATLTPNVTFGGMLGQETDQYMGVMECILAAAVSGVVFALFSGQPLNILGSTGPMLVLEKIIYQFCKDNQWDFLPFRFWIGIWTAGMLLLCVVFDLSALVRYITRFTEESFASLIALIFIYEAFKKLAEIAEVDTPLQLHPKPGPILPHCFCNFTPPTWWNSSMPALPLGNETAKAFNESFCLMKSSEIMNSSLEGTLAWACKPLFFVPDAFLFSVILFACTFFVAIFLVDFRNWPCFPSFVRSLLGDFSVLIAILSMVGIDALLGLPTPKLTVPSKFQPTKYYARSWVVNPLGGPNPWWLALAAGLPAILATILIFMDQQITAVIVNRKENKLVKGKGYHLDLLVLAILVAVHSLLGLPWYVAATVSAIAHINSLKKQSESTAPGERPSFLGVREQRVTALLVGILSGAAVFITNILKVIPMPVLYGVFFYMGYSALRGMQFIDRILLLLMPVKYQPDHIYLRHVQLWRVHLFTAIQIVCLVALWIVKSIKGVSIIFPLLVLFTGVVRKILEVNYTQYELKYLDDLLPSTKKHKKNDETEHIAHDKISAIVADNHYMKFNSNGSFSDGKASFFINDEHQEMPPAYDNKAFDAGRDTKL</sequence>
<feature type="region of interest" description="Disordered" evidence="10">
    <location>
        <begin position="50"/>
        <end position="69"/>
    </location>
</feature>
<protein>
    <recommendedName>
        <fullName evidence="9">Anion exchange protein</fullName>
    </recommendedName>
</protein>
<comment type="similarity">
    <text evidence="2 9">Belongs to the anion exchanger (TC 2.A.31) family.</text>
</comment>
<evidence type="ECO:0000313" key="14">
    <source>
        <dbReference type="RefSeq" id="XP_055871876.1"/>
    </source>
</evidence>
<feature type="transmembrane region" description="Helical" evidence="9">
    <location>
        <begin position="540"/>
        <end position="561"/>
    </location>
</feature>
<dbReference type="InterPro" id="IPR003020">
    <property type="entry name" value="HCO3_transpt_euk"/>
</dbReference>
<feature type="region of interest" description="Disordered" evidence="10">
    <location>
        <begin position="1"/>
        <end position="29"/>
    </location>
</feature>
<organism evidence="13 15">
    <name type="scientific">Biomphalaria glabrata</name>
    <name type="common">Bloodfluke planorb</name>
    <name type="synonym">Freshwater snail</name>
    <dbReference type="NCBI Taxonomy" id="6526"/>
    <lineage>
        <taxon>Eukaryota</taxon>
        <taxon>Metazoa</taxon>
        <taxon>Spiralia</taxon>
        <taxon>Lophotrochozoa</taxon>
        <taxon>Mollusca</taxon>
        <taxon>Gastropoda</taxon>
        <taxon>Heterobranchia</taxon>
        <taxon>Euthyneura</taxon>
        <taxon>Panpulmonata</taxon>
        <taxon>Hygrophila</taxon>
        <taxon>Lymnaeoidea</taxon>
        <taxon>Planorbidae</taxon>
        <taxon>Biomphalaria</taxon>
    </lineage>
</organism>
<evidence type="ECO:0000256" key="4">
    <source>
        <dbReference type="ARBA" id="ARBA00022475"/>
    </source>
</evidence>
<dbReference type="InterPro" id="IPR003024">
    <property type="entry name" value="Na/HCO3_transpt"/>
</dbReference>